<sequence length="499" mass="54797">MNSVFNFLLRGIGSSVKLGKNGPRLKSSGSNVEFRLPDDTGLTNLKVASPIDPDDAVNLDWIRKEVLANWNTPVQSLLELKSIPNSERNDKQIREVEDELSFYQFDSQSMAPVPDLIDPTRIILPNDLTMNSPGRWLKTTARTALHFQLIGLSLNDHPQYQLRSEKNSSNGYPGLDSNFGLELTSPGGVRSVLKSLTNLAREYLLPDSSGTLALDTEFQGSTSLLNGVKGLVPAPLISDREKFLSGDGVWRTNFGSLKNSSVKTSPHTATKYERVLCDVSLNQISITLPLNPDDNEVVGILDISNFAGTNPITVLRNGQKIEDQTEDWQLDLDGGSWELAFSLEKGSWYFLSFKGYNNIASTNGILTNSPSFFETSLAPSANSVREYFDRLQMSLMQLISQGSVFLFGGNYAPQGTLVKNAFFEGTTNASGLCAISTGLSNSILSVFACVSDNAGKWYFLFPSGTTVTGYFDDQGNVSIQFTGSSIFFNRNVRIVVEYK</sequence>
<dbReference type="STRING" id="100053.GCA_002009845_03455"/>
<dbReference type="EMBL" id="AHMT02000050">
    <property type="protein sequence ID" value="EQA61431.1"/>
    <property type="molecule type" value="Genomic_DNA"/>
</dbReference>
<dbReference type="AlphaFoldDB" id="V6HVL8"/>
<gene>
    <name evidence="1" type="ORF">LEP1GSC062_4308</name>
</gene>
<proteinExistence type="predicted"/>
<organism evidence="1 2">
    <name type="scientific">Leptospira alexanderi serovar Manhao 3 str. L 60</name>
    <dbReference type="NCBI Taxonomy" id="1049759"/>
    <lineage>
        <taxon>Bacteria</taxon>
        <taxon>Pseudomonadati</taxon>
        <taxon>Spirochaetota</taxon>
        <taxon>Spirochaetia</taxon>
        <taxon>Leptospirales</taxon>
        <taxon>Leptospiraceae</taxon>
        <taxon>Leptospira</taxon>
    </lineage>
</organism>
<evidence type="ECO:0000313" key="2">
    <source>
        <dbReference type="Proteomes" id="UP000018747"/>
    </source>
</evidence>
<protein>
    <submittedName>
        <fullName evidence="1">Uncharacterized protein</fullName>
    </submittedName>
</protein>
<dbReference type="OrthoDB" id="337875at2"/>
<name>V6HVL8_9LEPT</name>
<evidence type="ECO:0000313" key="1">
    <source>
        <dbReference type="EMBL" id="EQA61431.1"/>
    </source>
</evidence>
<reference evidence="1" key="1">
    <citation type="submission" date="2013-05" db="EMBL/GenBank/DDBJ databases">
        <authorList>
            <person name="Harkins D.M."/>
            <person name="Durkin A.S."/>
            <person name="Brinkac L.M."/>
            <person name="Haft D.H."/>
            <person name="Selengut J.D."/>
            <person name="Sanka R."/>
            <person name="DePew J."/>
            <person name="Purushe J."/>
            <person name="Hartskeerl R.A."/>
            <person name="Ahmed A."/>
            <person name="van der Linden H."/>
            <person name="Goris M.G.A."/>
            <person name="Vinetz J.M."/>
            <person name="Sutton G.G."/>
            <person name="Nierman W.C."/>
            <person name="Fouts D.E."/>
        </authorList>
    </citation>
    <scope>NUCLEOTIDE SEQUENCE [LARGE SCALE GENOMIC DNA]</scope>
    <source>
        <strain evidence="1">L 60</strain>
    </source>
</reference>
<keyword evidence="2" id="KW-1185">Reference proteome</keyword>
<accession>V6HVL8</accession>
<dbReference type="Proteomes" id="UP000018747">
    <property type="component" value="Unassembled WGS sequence"/>
</dbReference>
<comment type="caution">
    <text evidence="1">The sequence shown here is derived from an EMBL/GenBank/DDBJ whole genome shotgun (WGS) entry which is preliminary data.</text>
</comment>
<dbReference type="RefSeq" id="WP_010576929.1">
    <property type="nucleotide sequence ID" value="NZ_AHMT02000050.1"/>
</dbReference>